<evidence type="ECO:0000313" key="6">
    <source>
        <dbReference type="Proteomes" id="UP000825179"/>
    </source>
</evidence>
<reference evidence="5 6" key="1">
    <citation type="journal article" date="2020" name="Extremophiles">
        <title>Genomic analysis of Caldalkalibacillus thermarum TA2.A1 reveals aerobic alkaliphilic metabolism and evolutionary hallmarks linking alkaliphilic bacteria and plant life.</title>
        <authorList>
            <person name="de Jong S.I."/>
            <person name="van den Broek M.A."/>
            <person name="Merkel A.Y."/>
            <person name="de la Torre Cortes P."/>
            <person name="Kalamorz F."/>
            <person name="Cook G.M."/>
            <person name="van Loosdrecht M.C.M."/>
            <person name="McMillan D.G.G."/>
        </authorList>
    </citation>
    <scope>NUCLEOTIDE SEQUENCE [LARGE SCALE GENOMIC DNA]</scope>
    <source>
        <strain evidence="5 6">TA2.A1</strain>
    </source>
</reference>
<name>A0A8X8I7Q0_CALTT</name>
<evidence type="ECO:0000259" key="4">
    <source>
        <dbReference type="Pfam" id="PF05193"/>
    </source>
</evidence>
<dbReference type="FunFam" id="3.30.830.10:FF:000008">
    <property type="entry name" value="Mitochondrial-processing peptidase subunit beta"/>
    <property type="match status" value="1"/>
</dbReference>
<dbReference type="GO" id="GO:0004222">
    <property type="term" value="F:metalloendopeptidase activity"/>
    <property type="evidence" value="ECO:0007669"/>
    <property type="project" value="InterPro"/>
</dbReference>
<protein>
    <submittedName>
        <fullName evidence="5">Insulinase family protein</fullName>
    </submittedName>
</protein>
<sequence length="419" mass="47687">MIKTHRYASGLRLVMEKIPSFRSVSIGVWIGAGSKHETPDNNGISHFIEHMLFKGTTTRSARDIAEAFDSIGGHLNAFTSKECTCYYAKVLDQHVEYAFDVLSDMFFNATFSEEELEKEKNVVIEELHMYEDTPDDVVHDLIAEATYKNHSLGYNILGRKEVLQKLTPEDLRRYMDQYYTPENTVIAVAGNIDENQMIRLTETYFDRFKNQHKPKKQPLPRVTSEHLLKVKDTEQAHLCIGLEGLPLGDSKLYALILLNNILGGSMSSRLFQQIREEKGLAYSVFSYHSCFQETGSLHIYAGTSVHQVEQVYELCTSILHDLAQNGVTEKELRNGKEQLKGHLMLSLESTNSRMSRIARNELLLNRHLTLDQIVAGIDAITLDDVHQLASRLFKQKHSFALVSPLEHIPDSIHPEQLLV</sequence>
<proteinExistence type="inferred from homology"/>
<dbReference type="InterPro" id="IPR011249">
    <property type="entry name" value="Metalloenz_LuxS/M16"/>
</dbReference>
<dbReference type="EMBL" id="CP082237">
    <property type="protein sequence ID" value="QZT32974.1"/>
    <property type="molecule type" value="Genomic_DNA"/>
</dbReference>
<dbReference type="KEGG" id="cthu:HUR95_11605"/>
<evidence type="ECO:0000259" key="3">
    <source>
        <dbReference type="Pfam" id="PF00675"/>
    </source>
</evidence>
<dbReference type="InterPro" id="IPR050361">
    <property type="entry name" value="MPP/UQCRC_Complex"/>
</dbReference>
<dbReference type="PANTHER" id="PTHR11851:SF49">
    <property type="entry name" value="MITOCHONDRIAL-PROCESSING PEPTIDASE SUBUNIT ALPHA"/>
    <property type="match status" value="1"/>
</dbReference>
<comment type="similarity">
    <text evidence="1 2">Belongs to the peptidase M16 family.</text>
</comment>
<dbReference type="GO" id="GO:0006508">
    <property type="term" value="P:proteolysis"/>
    <property type="evidence" value="ECO:0007669"/>
    <property type="project" value="InterPro"/>
</dbReference>
<dbReference type="SUPFAM" id="SSF63411">
    <property type="entry name" value="LuxS/MPP-like metallohydrolase"/>
    <property type="match status" value="2"/>
</dbReference>
<dbReference type="RefSeq" id="WP_222822590.1">
    <property type="nucleotide sequence ID" value="NZ_CP082237.1"/>
</dbReference>
<dbReference type="Proteomes" id="UP000825179">
    <property type="component" value="Chromosome"/>
</dbReference>
<gene>
    <name evidence="5" type="ORF">HUR95_11605</name>
</gene>
<accession>A0A8X8I7Q0</accession>
<feature type="domain" description="Peptidase M16 N-terminal" evidence="3">
    <location>
        <begin position="13"/>
        <end position="158"/>
    </location>
</feature>
<dbReference type="InterPro" id="IPR011765">
    <property type="entry name" value="Pept_M16_N"/>
</dbReference>
<dbReference type="Pfam" id="PF05193">
    <property type="entry name" value="Peptidase_M16_C"/>
    <property type="match status" value="1"/>
</dbReference>
<organism evidence="5 6">
    <name type="scientific">Caldalkalibacillus thermarum (strain TA2.A1)</name>
    <dbReference type="NCBI Taxonomy" id="986075"/>
    <lineage>
        <taxon>Bacteria</taxon>
        <taxon>Bacillati</taxon>
        <taxon>Bacillota</taxon>
        <taxon>Bacilli</taxon>
        <taxon>Bacillales</taxon>
        <taxon>Bacillaceae</taxon>
        <taxon>Caldalkalibacillus</taxon>
    </lineage>
</organism>
<dbReference type="InterPro" id="IPR001431">
    <property type="entry name" value="Pept_M16_Zn_BS"/>
</dbReference>
<feature type="domain" description="Peptidase M16 C-terminal" evidence="4">
    <location>
        <begin position="165"/>
        <end position="339"/>
    </location>
</feature>
<evidence type="ECO:0000256" key="1">
    <source>
        <dbReference type="ARBA" id="ARBA00007261"/>
    </source>
</evidence>
<dbReference type="GO" id="GO:0046872">
    <property type="term" value="F:metal ion binding"/>
    <property type="evidence" value="ECO:0007669"/>
    <property type="project" value="InterPro"/>
</dbReference>
<keyword evidence="6" id="KW-1185">Reference proteome</keyword>
<evidence type="ECO:0000256" key="2">
    <source>
        <dbReference type="RuleBase" id="RU004447"/>
    </source>
</evidence>
<evidence type="ECO:0000313" key="5">
    <source>
        <dbReference type="EMBL" id="QZT32974.1"/>
    </source>
</evidence>
<dbReference type="Pfam" id="PF00675">
    <property type="entry name" value="Peptidase_M16"/>
    <property type="match status" value="1"/>
</dbReference>
<dbReference type="InterPro" id="IPR007863">
    <property type="entry name" value="Peptidase_M16_C"/>
</dbReference>
<dbReference type="PROSITE" id="PS00143">
    <property type="entry name" value="INSULINASE"/>
    <property type="match status" value="1"/>
</dbReference>
<dbReference type="Gene3D" id="3.30.830.10">
    <property type="entry name" value="Metalloenzyme, LuxS/M16 peptidase-like"/>
    <property type="match status" value="2"/>
</dbReference>
<dbReference type="AlphaFoldDB" id="A0A8X8I7Q0"/>
<dbReference type="PANTHER" id="PTHR11851">
    <property type="entry name" value="METALLOPROTEASE"/>
    <property type="match status" value="1"/>
</dbReference>